<dbReference type="InterPro" id="IPR006169">
    <property type="entry name" value="GTP1_OBG_dom"/>
</dbReference>
<organism evidence="6 7">
    <name type="scientific">Ascobolus immersus RN42</name>
    <dbReference type="NCBI Taxonomy" id="1160509"/>
    <lineage>
        <taxon>Eukaryota</taxon>
        <taxon>Fungi</taxon>
        <taxon>Dikarya</taxon>
        <taxon>Ascomycota</taxon>
        <taxon>Pezizomycotina</taxon>
        <taxon>Pezizomycetes</taxon>
        <taxon>Pezizales</taxon>
        <taxon>Ascobolaceae</taxon>
        <taxon>Ascobolus</taxon>
    </lineage>
</organism>
<dbReference type="InterPro" id="IPR036726">
    <property type="entry name" value="GTP1_OBG_dom_sf"/>
</dbReference>
<dbReference type="Pfam" id="PF01018">
    <property type="entry name" value="GTP1_OBG"/>
    <property type="match status" value="2"/>
</dbReference>
<dbReference type="STRING" id="1160509.A0A3N4HZG2"/>
<keyword evidence="2" id="KW-0342">GTP-binding</keyword>
<dbReference type="InterPro" id="IPR006073">
    <property type="entry name" value="GTP-bd"/>
</dbReference>
<evidence type="ECO:0000256" key="3">
    <source>
        <dbReference type="SAM" id="MobiDB-lite"/>
    </source>
</evidence>
<keyword evidence="1" id="KW-0547">Nucleotide-binding</keyword>
<dbReference type="Proteomes" id="UP000275078">
    <property type="component" value="Unassembled WGS sequence"/>
</dbReference>
<feature type="domain" description="Obg" evidence="5">
    <location>
        <begin position="75"/>
        <end position="324"/>
    </location>
</feature>
<dbReference type="GO" id="GO:0005739">
    <property type="term" value="C:mitochondrion"/>
    <property type="evidence" value="ECO:0007669"/>
    <property type="project" value="TreeGrafter"/>
</dbReference>
<dbReference type="PANTHER" id="PTHR11702:SF31">
    <property type="entry name" value="MITOCHONDRIAL RIBOSOME-ASSOCIATED GTPASE 2"/>
    <property type="match status" value="1"/>
</dbReference>
<dbReference type="PANTHER" id="PTHR11702">
    <property type="entry name" value="DEVELOPMENTALLY REGULATED GTP-BINDING PROTEIN-RELATED"/>
    <property type="match status" value="1"/>
</dbReference>
<evidence type="ECO:0000259" key="5">
    <source>
        <dbReference type="PROSITE" id="PS51883"/>
    </source>
</evidence>
<dbReference type="CDD" id="cd01898">
    <property type="entry name" value="Obg"/>
    <property type="match status" value="1"/>
</dbReference>
<evidence type="ECO:0000256" key="1">
    <source>
        <dbReference type="ARBA" id="ARBA00022741"/>
    </source>
</evidence>
<evidence type="ECO:0000259" key="4">
    <source>
        <dbReference type="PROSITE" id="PS51710"/>
    </source>
</evidence>
<dbReference type="GO" id="GO:0003924">
    <property type="term" value="F:GTPase activity"/>
    <property type="evidence" value="ECO:0007669"/>
    <property type="project" value="InterPro"/>
</dbReference>
<dbReference type="Pfam" id="PF01926">
    <property type="entry name" value="MMR_HSR1"/>
    <property type="match status" value="1"/>
</dbReference>
<dbReference type="EMBL" id="ML119703">
    <property type="protein sequence ID" value="RPA79069.1"/>
    <property type="molecule type" value="Genomic_DNA"/>
</dbReference>
<evidence type="ECO:0000256" key="2">
    <source>
        <dbReference type="ARBA" id="ARBA00023134"/>
    </source>
</evidence>
<keyword evidence="7" id="KW-1185">Reference proteome</keyword>
<accession>A0A3N4HZG2</accession>
<reference evidence="6 7" key="1">
    <citation type="journal article" date="2018" name="Nat. Ecol. Evol.">
        <title>Pezizomycetes genomes reveal the molecular basis of ectomycorrhizal truffle lifestyle.</title>
        <authorList>
            <person name="Murat C."/>
            <person name="Payen T."/>
            <person name="Noel B."/>
            <person name="Kuo A."/>
            <person name="Morin E."/>
            <person name="Chen J."/>
            <person name="Kohler A."/>
            <person name="Krizsan K."/>
            <person name="Balestrini R."/>
            <person name="Da Silva C."/>
            <person name="Montanini B."/>
            <person name="Hainaut M."/>
            <person name="Levati E."/>
            <person name="Barry K.W."/>
            <person name="Belfiori B."/>
            <person name="Cichocki N."/>
            <person name="Clum A."/>
            <person name="Dockter R.B."/>
            <person name="Fauchery L."/>
            <person name="Guy J."/>
            <person name="Iotti M."/>
            <person name="Le Tacon F."/>
            <person name="Lindquist E.A."/>
            <person name="Lipzen A."/>
            <person name="Malagnac F."/>
            <person name="Mello A."/>
            <person name="Molinier V."/>
            <person name="Miyauchi S."/>
            <person name="Poulain J."/>
            <person name="Riccioni C."/>
            <person name="Rubini A."/>
            <person name="Sitrit Y."/>
            <person name="Splivallo R."/>
            <person name="Traeger S."/>
            <person name="Wang M."/>
            <person name="Zifcakova L."/>
            <person name="Wipf D."/>
            <person name="Zambonelli A."/>
            <person name="Paolocci F."/>
            <person name="Nowrousian M."/>
            <person name="Ottonello S."/>
            <person name="Baldrian P."/>
            <person name="Spatafora J.W."/>
            <person name="Henrissat B."/>
            <person name="Nagy L.G."/>
            <person name="Aury J.M."/>
            <person name="Wincker P."/>
            <person name="Grigoriev I.V."/>
            <person name="Bonfante P."/>
            <person name="Martin F.M."/>
        </authorList>
    </citation>
    <scope>NUCLEOTIDE SEQUENCE [LARGE SCALE GENOMIC DNA]</scope>
    <source>
        <strain evidence="6 7">RN42</strain>
    </source>
</reference>
<feature type="domain" description="OBG-type G" evidence="4">
    <location>
        <begin position="325"/>
        <end position="676"/>
    </location>
</feature>
<name>A0A3N4HZG2_ASCIM</name>
<dbReference type="AlphaFoldDB" id="A0A3N4HZG2"/>
<dbReference type="PROSITE" id="PS51710">
    <property type="entry name" value="G_OBG"/>
    <property type="match status" value="1"/>
</dbReference>
<dbReference type="OrthoDB" id="347018at2759"/>
<dbReference type="InterPro" id="IPR031167">
    <property type="entry name" value="G_OBG"/>
</dbReference>
<gene>
    <name evidence="6" type="ORF">BJ508DRAFT_416165</name>
</gene>
<dbReference type="SUPFAM" id="SSF52540">
    <property type="entry name" value="P-loop containing nucleoside triphosphate hydrolases"/>
    <property type="match status" value="1"/>
</dbReference>
<dbReference type="PROSITE" id="PS51883">
    <property type="entry name" value="OBG"/>
    <property type="match status" value="1"/>
</dbReference>
<proteinExistence type="predicted"/>
<dbReference type="GO" id="GO:0042254">
    <property type="term" value="P:ribosome biogenesis"/>
    <property type="evidence" value="ECO:0007669"/>
    <property type="project" value="UniProtKB-UniRule"/>
</dbReference>
<evidence type="ECO:0000313" key="6">
    <source>
        <dbReference type="EMBL" id="RPA79069.1"/>
    </source>
</evidence>
<feature type="region of interest" description="Disordered" evidence="3">
    <location>
        <begin position="510"/>
        <end position="529"/>
    </location>
</feature>
<dbReference type="Gene3D" id="2.70.210.12">
    <property type="entry name" value="GTP1/OBG domain"/>
    <property type="match status" value="1"/>
</dbReference>
<dbReference type="InterPro" id="IPR027417">
    <property type="entry name" value="P-loop_NTPase"/>
</dbReference>
<dbReference type="Gene3D" id="3.40.50.300">
    <property type="entry name" value="P-loop containing nucleotide triphosphate hydrolases"/>
    <property type="match status" value="1"/>
</dbReference>
<dbReference type="InterPro" id="IPR045086">
    <property type="entry name" value="OBG_GTPase"/>
</dbReference>
<protein>
    <submittedName>
        <fullName evidence="6">GTP-binding protein Obg/CgtA</fullName>
    </submittedName>
</protein>
<dbReference type="PRINTS" id="PR00326">
    <property type="entry name" value="GTP1OBG"/>
</dbReference>
<dbReference type="GO" id="GO:0005525">
    <property type="term" value="F:GTP binding"/>
    <property type="evidence" value="ECO:0007669"/>
    <property type="project" value="UniProtKB-KW"/>
</dbReference>
<sequence length="677" mass="73476">MPRLIQPRHLRLSQLLHQTTLTPFLYPTLLKTPTFRPHNFRQLQRCQSYSTATPPKPKNSIEDEELIASEDYTLPAFVDIRPLTLHSGSGGHGCISFHREKFVAHGPPNGGDGGRGGNIYIQAIYGEDSSLHKLGRGGGSGVIGAGKGSGGGTIKAGDGRHGMGKAKNGKRGEDVIIRVPVGTVVREVWRCDPNTDTINALEKMGRKGGYNTTDGSVEVGHGMDELWVHYPLALAKNMQDDRFANAKYPLQHFKSASDNLKLIHPQPVFLDLDKPTPEPILLVPGAAGGLGNPHFITQNLRSPKFATKGAKGLSMQIQLELKMLADVGLVGLPNAGKSSFLRAVSRKKARVGNWAFTTLTPNLGTVSLGDKAGEERFSIADIPGLIRDAHRNKGLGVDFLRHVERAKVLAFVVDLSSKDPIGDLCDLWKECVAFENGWNVEGGMMDEMMGVEQDQLTRDELWNKEAAKISRAESKIWDTQVSDEMKDLMKDSAEDSEPTISAQAEALVTPAPEPEASSGPVVPPAPAKPEKIRFTGIKSLFPNYIDSTISPPPTTIIPPTPEPSSSEPSERATITTKPFLIVANKADLPETQEAFAKLDAFINELTELATSDKEHWKERVINIEMLANEGNELAKRGIKKAIREGLRGQSPLVIPVCAKKGEGVEGVVEGLKALLGF</sequence>
<feature type="compositionally biased region" description="Pro residues" evidence="3">
    <location>
        <begin position="550"/>
        <end position="562"/>
    </location>
</feature>
<feature type="region of interest" description="Disordered" evidence="3">
    <location>
        <begin position="545"/>
        <end position="572"/>
    </location>
</feature>
<dbReference type="SUPFAM" id="SSF82051">
    <property type="entry name" value="Obg GTP-binding protein N-terminal domain"/>
    <property type="match status" value="1"/>
</dbReference>
<evidence type="ECO:0000313" key="7">
    <source>
        <dbReference type="Proteomes" id="UP000275078"/>
    </source>
</evidence>